<gene>
    <name evidence="1" type="ORF">J8A68_002238</name>
</gene>
<dbReference type="GeneID" id="73469039"/>
<accession>A0A8J5QMG2</accession>
<keyword evidence="2" id="KW-1185">Reference proteome</keyword>
<proteinExistence type="predicted"/>
<dbReference type="Proteomes" id="UP000694255">
    <property type="component" value="Unassembled WGS sequence"/>
</dbReference>
<dbReference type="EMBL" id="JAGSYN010000102">
    <property type="protein sequence ID" value="KAG7664224.1"/>
    <property type="molecule type" value="Genomic_DNA"/>
</dbReference>
<organism evidence="1 2">
    <name type="scientific">[Candida] subhashii</name>
    <dbReference type="NCBI Taxonomy" id="561895"/>
    <lineage>
        <taxon>Eukaryota</taxon>
        <taxon>Fungi</taxon>
        <taxon>Dikarya</taxon>
        <taxon>Ascomycota</taxon>
        <taxon>Saccharomycotina</taxon>
        <taxon>Pichiomycetes</taxon>
        <taxon>Debaryomycetaceae</taxon>
        <taxon>Spathaspora</taxon>
    </lineage>
</organism>
<dbReference type="RefSeq" id="XP_049264456.1">
    <property type="nucleotide sequence ID" value="XM_049405967.1"/>
</dbReference>
<protein>
    <submittedName>
        <fullName evidence="1">Uncharacterized protein</fullName>
    </submittedName>
</protein>
<reference evidence="1 2" key="1">
    <citation type="journal article" date="2021" name="DNA Res.">
        <title>Genome analysis of Candida subhashii reveals its hybrid nature and dual mitochondrial genome conformations.</title>
        <authorList>
            <person name="Mixao V."/>
            <person name="Hegedusova E."/>
            <person name="Saus E."/>
            <person name="Pryszcz L.P."/>
            <person name="Cillingova A."/>
            <person name="Nosek J."/>
            <person name="Gabaldon T."/>
        </authorList>
    </citation>
    <scope>NUCLEOTIDE SEQUENCE [LARGE SCALE GENOMIC DNA]</scope>
    <source>
        <strain evidence="1 2">CBS 10753</strain>
    </source>
</reference>
<evidence type="ECO:0000313" key="2">
    <source>
        <dbReference type="Proteomes" id="UP000694255"/>
    </source>
</evidence>
<evidence type="ECO:0000313" key="1">
    <source>
        <dbReference type="EMBL" id="KAG7664224.1"/>
    </source>
</evidence>
<sequence length="163" mass="18779">MEDSEVARLQDWMQEHHPSIDWSGMDMSIAPIPNKKKQVGLLQFSLDGRQYELQCYRYVDDNDNDKLLRAPGKLGTDAARVFVDKISENCPFEVSERLKNELAYSIGTIFNNKLQIDKLIEDPEKLGKIYAEIGVIDEVLETVERCIEDRGVLDEEMDGRVRE</sequence>
<name>A0A8J5QMG2_9ASCO</name>
<dbReference type="AlphaFoldDB" id="A0A8J5QMG2"/>
<comment type="caution">
    <text evidence="1">The sequence shown here is derived from an EMBL/GenBank/DDBJ whole genome shotgun (WGS) entry which is preliminary data.</text>
</comment>